<dbReference type="EMBL" id="JBHRXJ010000004">
    <property type="protein sequence ID" value="MFC3528102.1"/>
    <property type="molecule type" value="Genomic_DNA"/>
</dbReference>
<keyword evidence="7 9" id="KW-0472">Membrane</keyword>
<evidence type="ECO:0000256" key="4">
    <source>
        <dbReference type="ARBA" id="ARBA00022519"/>
    </source>
</evidence>
<evidence type="ECO:0000256" key="5">
    <source>
        <dbReference type="ARBA" id="ARBA00022692"/>
    </source>
</evidence>
<evidence type="ECO:0000256" key="7">
    <source>
        <dbReference type="ARBA" id="ARBA00023136"/>
    </source>
</evidence>
<comment type="similarity">
    <text evidence="8 9">Belongs to the TRAP transporter small permease family.</text>
</comment>
<evidence type="ECO:0000313" key="12">
    <source>
        <dbReference type="Proteomes" id="UP001595721"/>
    </source>
</evidence>
<feature type="transmembrane region" description="Helical" evidence="9">
    <location>
        <begin position="150"/>
        <end position="172"/>
    </location>
</feature>
<comment type="function">
    <text evidence="9">Part of the tripartite ATP-independent periplasmic (TRAP) transport system.</text>
</comment>
<dbReference type="Pfam" id="PF04290">
    <property type="entry name" value="DctQ"/>
    <property type="match status" value="1"/>
</dbReference>
<gene>
    <name evidence="11" type="ORF">ACFOMH_07915</name>
</gene>
<dbReference type="InterPro" id="IPR055348">
    <property type="entry name" value="DctQ"/>
</dbReference>
<accession>A0ABV7R306</accession>
<evidence type="ECO:0000256" key="2">
    <source>
        <dbReference type="ARBA" id="ARBA00022448"/>
    </source>
</evidence>
<dbReference type="Proteomes" id="UP001595721">
    <property type="component" value="Unassembled WGS sequence"/>
</dbReference>
<keyword evidence="6 9" id="KW-1133">Transmembrane helix</keyword>
<comment type="subunit">
    <text evidence="9">The complex comprises the extracytoplasmic solute receptor protein and the two transmembrane proteins.</text>
</comment>
<sequence>MTDADMTDADKADEEAGDRLAGGAAERWAARLLELLGGAALVALAVLTVSDALLRSFANRPIRGANDMIQVLLVLVVAAAIPLCIHAGRAIAIDIITRRLPHGARRIVARLVNLICALVLALLAWRCAVNAREAALFGETTMLLQIPFGPFYWCLAVSFVVSALLFAVLTLCPGR</sequence>
<dbReference type="PANTHER" id="PTHR35011">
    <property type="entry name" value="2,3-DIKETO-L-GULONATE TRAP TRANSPORTER SMALL PERMEASE PROTEIN YIAM"/>
    <property type="match status" value="1"/>
</dbReference>
<keyword evidence="12" id="KW-1185">Reference proteome</keyword>
<organism evidence="11 12">
    <name type="scientific">Paracoccus mangrovi</name>
    <dbReference type="NCBI Taxonomy" id="1715645"/>
    <lineage>
        <taxon>Bacteria</taxon>
        <taxon>Pseudomonadati</taxon>
        <taxon>Pseudomonadota</taxon>
        <taxon>Alphaproteobacteria</taxon>
        <taxon>Rhodobacterales</taxon>
        <taxon>Paracoccaceae</taxon>
        <taxon>Paracoccus</taxon>
    </lineage>
</organism>
<keyword evidence="4 9" id="KW-0997">Cell inner membrane</keyword>
<comment type="caution">
    <text evidence="11">The sequence shown here is derived from an EMBL/GenBank/DDBJ whole genome shotgun (WGS) entry which is preliminary data.</text>
</comment>
<reference evidence="12" key="1">
    <citation type="journal article" date="2019" name="Int. J. Syst. Evol. Microbiol.">
        <title>The Global Catalogue of Microorganisms (GCM) 10K type strain sequencing project: providing services to taxonomists for standard genome sequencing and annotation.</title>
        <authorList>
            <consortium name="The Broad Institute Genomics Platform"/>
            <consortium name="The Broad Institute Genome Sequencing Center for Infectious Disease"/>
            <person name="Wu L."/>
            <person name="Ma J."/>
        </authorList>
    </citation>
    <scope>NUCLEOTIDE SEQUENCE [LARGE SCALE GENOMIC DNA]</scope>
    <source>
        <strain evidence="12">KCTC 42899</strain>
    </source>
</reference>
<dbReference type="InterPro" id="IPR007387">
    <property type="entry name" value="TRAP_DctQ"/>
</dbReference>
<evidence type="ECO:0000256" key="8">
    <source>
        <dbReference type="ARBA" id="ARBA00038436"/>
    </source>
</evidence>
<evidence type="ECO:0000256" key="3">
    <source>
        <dbReference type="ARBA" id="ARBA00022475"/>
    </source>
</evidence>
<keyword evidence="3" id="KW-1003">Cell membrane</keyword>
<evidence type="ECO:0000256" key="1">
    <source>
        <dbReference type="ARBA" id="ARBA00004429"/>
    </source>
</evidence>
<proteinExistence type="inferred from homology"/>
<dbReference type="RefSeq" id="WP_377743739.1">
    <property type="nucleotide sequence ID" value="NZ_JBHRXJ010000004.1"/>
</dbReference>
<protein>
    <recommendedName>
        <fullName evidence="9">TRAP transporter small permease protein</fullName>
    </recommendedName>
</protein>
<evidence type="ECO:0000256" key="9">
    <source>
        <dbReference type="RuleBase" id="RU369079"/>
    </source>
</evidence>
<keyword evidence="5 9" id="KW-0812">Transmembrane</keyword>
<dbReference type="PANTHER" id="PTHR35011:SF10">
    <property type="entry name" value="TRAP TRANSPORTER SMALL PERMEASE PROTEIN"/>
    <property type="match status" value="1"/>
</dbReference>
<comment type="subcellular location">
    <subcellularLocation>
        <location evidence="1 9">Cell inner membrane</location>
        <topology evidence="1 9">Multi-pass membrane protein</topology>
    </subcellularLocation>
</comment>
<feature type="transmembrane region" description="Helical" evidence="9">
    <location>
        <begin position="28"/>
        <end position="48"/>
    </location>
</feature>
<evidence type="ECO:0000259" key="10">
    <source>
        <dbReference type="Pfam" id="PF04290"/>
    </source>
</evidence>
<feature type="transmembrane region" description="Helical" evidence="9">
    <location>
        <begin position="68"/>
        <end position="87"/>
    </location>
</feature>
<feature type="transmembrane region" description="Helical" evidence="9">
    <location>
        <begin position="107"/>
        <end position="125"/>
    </location>
</feature>
<name>A0ABV7R306_9RHOB</name>
<feature type="domain" description="Tripartite ATP-independent periplasmic transporters DctQ component" evidence="10">
    <location>
        <begin position="44"/>
        <end position="168"/>
    </location>
</feature>
<evidence type="ECO:0000313" key="11">
    <source>
        <dbReference type="EMBL" id="MFC3528102.1"/>
    </source>
</evidence>
<evidence type="ECO:0000256" key="6">
    <source>
        <dbReference type="ARBA" id="ARBA00022989"/>
    </source>
</evidence>
<keyword evidence="2 9" id="KW-0813">Transport</keyword>